<dbReference type="GO" id="GO:0032153">
    <property type="term" value="C:cell division site"/>
    <property type="evidence" value="ECO:0007669"/>
    <property type="project" value="TreeGrafter"/>
</dbReference>
<evidence type="ECO:0000313" key="8">
    <source>
        <dbReference type="Proteomes" id="UP000515819"/>
    </source>
</evidence>
<evidence type="ECO:0000313" key="7">
    <source>
        <dbReference type="EMBL" id="QNM00963.1"/>
    </source>
</evidence>
<keyword evidence="2 6" id="KW-0812">Transmembrane</keyword>
<proteinExistence type="predicted"/>
<gene>
    <name evidence="7" type="ORF">H9Q76_06735</name>
</gene>
<dbReference type="EMBL" id="CP060632">
    <property type="protein sequence ID" value="QNM00963.1"/>
    <property type="molecule type" value="Genomic_DNA"/>
</dbReference>
<feature type="transmembrane region" description="Helical" evidence="6">
    <location>
        <begin position="41"/>
        <end position="59"/>
    </location>
</feature>
<feature type="transmembrane region" description="Helical" evidence="6">
    <location>
        <begin position="180"/>
        <end position="199"/>
    </location>
</feature>
<dbReference type="InterPro" id="IPR001182">
    <property type="entry name" value="FtsW/RodA"/>
</dbReference>
<keyword evidence="4 6" id="KW-1133">Transmembrane helix</keyword>
<dbReference type="AlphaFoldDB" id="A0A7G9FQY1"/>
<dbReference type="GO" id="GO:0051301">
    <property type="term" value="P:cell division"/>
    <property type="evidence" value="ECO:0007669"/>
    <property type="project" value="InterPro"/>
</dbReference>
<dbReference type="GO" id="GO:0015648">
    <property type="term" value="F:lipid-linked peptidoglycan transporter activity"/>
    <property type="evidence" value="ECO:0007669"/>
    <property type="project" value="TreeGrafter"/>
</dbReference>
<dbReference type="KEGG" id="wcp:H9Q76_06735"/>
<evidence type="ECO:0000256" key="6">
    <source>
        <dbReference type="SAM" id="Phobius"/>
    </source>
</evidence>
<dbReference type="GO" id="GO:0005886">
    <property type="term" value="C:plasma membrane"/>
    <property type="evidence" value="ECO:0007669"/>
    <property type="project" value="TreeGrafter"/>
</dbReference>
<dbReference type="Pfam" id="PF01098">
    <property type="entry name" value="FTSW_RODA_SPOVE"/>
    <property type="match status" value="1"/>
</dbReference>
<evidence type="ECO:0000256" key="1">
    <source>
        <dbReference type="ARBA" id="ARBA00004141"/>
    </source>
</evidence>
<reference evidence="7 8" key="1">
    <citation type="submission" date="2020-08" db="EMBL/GenBank/DDBJ databases">
        <authorList>
            <person name="Liu C."/>
            <person name="Sun Q."/>
        </authorList>
    </citation>
    <scope>NUCLEOTIDE SEQUENCE [LARGE SCALE GENOMIC DNA]</scope>
    <source>
        <strain evidence="7 8">NSJ-4</strain>
    </source>
</reference>
<sequence>MFTRFSLRDYNFKLLITVIIAMICGVVMINSADSSFTPKQTIGIGLGVIIMIFVSLLNYDFVCRFYRVFFIINAVILLSVIFFGVEVNYAKRWIMIGGSGGIQFQPSEFSKILMILFTATFLDKLKEDNKINTLKGLCLFVLLIGLSLALIAVEPDLSTTLCLAMVLVTMLYLSGLSYKIIGIALLVFVPLAGSFLWYIQRPNQHLLRDYQVNRILQFIYPGQYGSDYTQQNNSVMAIGSGQLTGKGLNTSTIATVKDANFISEQQTDFIFSVIGEELGFVGSVIIIAILLLIVLQCIHVARNAKDTKGMLIAAGMGCLIAYQTFINVGVATGVIPNTGLPLPFISYGLSSLISISIGIGVVLNVSMQKTSY</sequence>
<organism evidence="7 8">
    <name type="scientific">Wujia chipingensis</name>
    <dbReference type="NCBI Taxonomy" id="2763670"/>
    <lineage>
        <taxon>Bacteria</taxon>
        <taxon>Bacillati</taxon>
        <taxon>Bacillota</taxon>
        <taxon>Clostridia</taxon>
        <taxon>Lachnospirales</taxon>
        <taxon>Lachnospiraceae</taxon>
        <taxon>Wujia</taxon>
    </lineage>
</organism>
<evidence type="ECO:0000256" key="4">
    <source>
        <dbReference type="ARBA" id="ARBA00022989"/>
    </source>
</evidence>
<feature type="transmembrane region" description="Helical" evidence="6">
    <location>
        <begin position="278"/>
        <end position="298"/>
    </location>
</feature>
<dbReference type="Proteomes" id="UP000515819">
    <property type="component" value="Chromosome"/>
</dbReference>
<protein>
    <submittedName>
        <fullName evidence="7">FtsW/RodA/SpoVE family cell cycle protein</fullName>
    </submittedName>
</protein>
<keyword evidence="5 6" id="KW-0472">Membrane</keyword>
<feature type="transmembrane region" description="Helical" evidence="6">
    <location>
        <begin position="344"/>
        <end position="365"/>
    </location>
</feature>
<comment type="subcellular location">
    <subcellularLocation>
        <location evidence="1">Membrane</location>
        <topology evidence="1">Multi-pass membrane protein</topology>
    </subcellularLocation>
</comment>
<dbReference type="PANTHER" id="PTHR30474:SF1">
    <property type="entry name" value="PEPTIDOGLYCAN GLYCOSYLTRANSFERASE MRDB"/>
    <property type="match status" value="1"/>
</dbReference>
<keyword evidence="3" id="KW-0133">Cell shape</keyword>
<name>A0A7G9FQY1_9FIRM</name>
<feature type="transmembrane region" description="Helical" evidence="6">
    <location>
        <begin position="157"/>
        <end position="173"/>
    </location>
</feature>
<feature type="transmembrane region" description="Helical" evidence="6">
    <location>
        <begin position="134"/>
        <end position="151"/>
    </location>
</feature>
<dbReference type="PANTHER" id="PTHR30474">
    <property type="entry name" value="CELL CYCLE PROTEIN"/>
    <property type="match status" value="1"/>
</dbReference>
<feature type="transmembrane region" description="Helical" evidence="6">
    <location>
        <begin position="12"/>
        <end position="29"/>
    </location>
</feature>
<accession>A0A7G9FQY1</accession>
<keyword evidence="8" id="KW-1185">Reference proteome</keyword>
<evidence type="ECO:0000256" key="5">
    <source>
        <dbReference type="ARBA" id="ARBA00023136"/>
    </source>
</evidence>
<feature type="transmembrane region" description="Helical" evidence="6">
    <location>
        <begin position="310"/>
        <end position="332"/>
    </location>
</feature>
<evidence type="ECO:0000256" key="3">
    <source>
        <dbReference type="ARBA" id="ARBA00022960"/>
    </source>
</evidence>
<evidence type="ECO:0000256" key="2">
    <source>
        <dbReference type="ARBA" id="ARBA00022692"/>
    </source>
</evidence>
<dbReference type="RefSeq" id="WP_021985506.1">
    <property type="nucleotide sequence ID" value="NZ_CP060632.1"/>
</dbReference>
<dbReference type="GO" id="GO:0008360">
    <property type="term" value="P:regulation of cell shape"/>
    <property type="evidence" value="ECO:0007669"/>
    <property type="project" value="UniProtKB-KW"/>
</dbReference>
<feature type="transmembrane region" description="Helical" evidence="6">
    <location>
        <begin position="65"/>
        <end position="85"/>
    </location>
</feature>